<sequence length="102" mass="12672">MFEEINFYTMEIGKEYFITGEEIDIIYYKGIFEGYAFNCAEFHSIRLVHPYFIDYGERAFHIYPKRYYYKFVSKKKEIQQNMETRAINKMLRNIIGDEYFYW</sequence>
<dbReference type="EMBL" id="MN739520">
    <property type="protein sequence ID" value="QHT10427.1"/>
    <property type="molecule type" value="Genomic_DNA"/>
</dbReference>
<evidence type="ECO:0000313" key="1">
    <source>
        <dbReference type="EMBL" id="QHT10427.1"/>
    </source>
</evidence>
<dbReference type="AlphaFoldDB" id="A0A6C0D1M2"/>
<organism evidence="1">
    <name type="scientific">viral metagenome</name>
    <dbReference type="NCBI Taxonomy" id="1070528"/>
    <lineage>
        <taxon>unclassified sequences</taxon>
        <taxon>metagenomes</taxon>
        <taxon>organismal metagenomes</taxon>
    </lineage>
</organism>
<protein>
    <submittedName>
        <fullName evidence="1">Uncharacterized protein</fullName>
    </submittedName>
</protein>
<reference evidence="1" key="1">
    <citation type="journal article" date="2020" name="Nature">
        <title>Giant virus diversity and host interactions through global metagenomics.</title>
        <authorList>
            <person name="Schulz F."/>
            <person name="Roux S."/>
            <person name="Paez-Espino D."/>
            <person name="Jungbluth S."/>
            <person name="Walsh D.A."/>
            <person name="Denef V.J."/>
            <person name="McMahon K.D."/>
            <person name="Konstantinidis K.T."/>
            <person name="Eloe-Fadrosh E.A."/>
            <person name="Kyrpides N.C."/>
            <person name="Woyke T."/>
        </authorList>
    </citation>
    <scope>NUCLEOTIDE SEQUENCE</scope>
    <source>
        <strain evidence="1">GVMAG-M-3300023174-107</strain>
    </source>
</reference>
<proteinExistence type="predicted"/>
<accession>A0A6C0D1M2</accession>
<name>A0A6C0D1M2_9ZZZZ</name>